<evidence type="ECO:0000313" key="3">
    <source>
        <dbReference type="Proteomes" id="UP000324781"/>
    </source>
</evidence>
<accession>A0A1M6G7I0</accession>
<dbReference type="InterPro" id="IPR036188">
    <property type="entry name" value="FAD/NAD-bd_sf"/>
</dbReference>
<dbReference type="PANTHER" id="PTHR42685">
    <property type="entry name" value="GERANYLGERANYL DIPHOSPHATE REDUCTASE"/>
    <property type="match status" value="1"/>
</dbReference>
<dbReference type="GO" id="GO:0071949">
    <property type="term" value="F:FAD binding"/>
    <property type="evidence" value="ECO:0007669"/>
    <property type="project" value="InterPro"/>
</dbReference>
<gene>
    <name evidence="2" type="ORF">SAMN05444373_10222</name>
</gene>
<dbReference type="Gene3D" id="3.50.50.60">
    <property type="entry name" value="FAD/NAD(P)-binding domain"/>
    <property type="match status" value="1"/>
</dbReference>
<dbReference type="PRINTS" id="PR00420">
    <property type="entry name" value="RNGMNOXGNASE"/>
</dbReference>
<feature type="domain" description="FAD-binding" evidence="1">
    <location>
        <begin position="4"/>
        <end position="166"/>
    </location>
</feature>
<evidence type="ECO:0000259" key="1">
    <source>
        <dbReference type="Pfam" id="PF01494"/>
    </source>
</evidence>
<organism evidence="2 3">
    <name type="scientific">Thermoclostridium caenicola</name>
    <dbReference type="NCBI Taxonomy" id="659425"/>
    <lineage>
        <taxon>Bacteria</taxon>
        <taxon>Bacillati</taxon>
        <taxon>Bacillota</taxon>
        <taxon>Clostridia</taxon>
        <taxon>Eubacteriales</taxon>
        <taxon>Oscillospiraceae</taxon>
        <taxon>Thermoclostridium</taxon>
    </lineage>
</organism>
<dbReference type="SUPFAM" id="SSF51905">
    <property type="entry name" value="FAD/NAD(P)-binding domain"/>
    <property type="match status" value="1"/>
</dbReference>
<dbReference type="OrthoDB" id="9806565at2"/>
<dbReference type="RefSeq" id="WP_149678674.1">
    <property type="nucleotide sequence ID" value="NZ_FQZP01000022.1"/>
</dbReference>
<reference evidence="2 3" key="1">
    <citation type="submission" date="2016-11" db="EMBL/GenBank/DDBJ databases">
        <authorList>
            <person name="Varghese N."/>
            <person name="Submissions S."/>
        </authorList>
    </citation>
    <scope>NUCLEOTIDE SEQUENCE [LARGE SCALE GENOMIC DNA]</scope>
    <source>
        <strain evidence="2 3">DSM 19027</strain>
    </source>
</reference>
<sequence length="356" mass="40626">MPYDIAIIGAGPAGATLARLLDKRYKVLLLDKRDLMEPEEGERTKCCGGLLAPDAQEVLGRMGLAVPAGVLVDRQLFLVRTIDFDNHLERYYQRFYLNMDRKRFDEWMVSLIPPHVDMGMKCRFTALSEMNEGYEIAFIHKNRIYTERARVIVAADGAWSNVRRQVFPENPGIIKYIAIQEWYETSESIPYYGAIFDSTVTDFYSWIIAKDGRMIIGSALDPDREARSRFEKLKNELRDFGYLFGKRIRREGAYLLRPRSASGIITGNDHMALVGEAAGFISPSSAEGISYAIRSAIALADSLNQGIEGFQYRYRKNLNHLKRNIMLKRLKCTAMYNKTLRGLIMRSGILSTDIME</sequence>
<proteinExistence type="predicted"/>
<dbReference type="EMBL" id="FQZP01000022">
    <property type="protein sequence ID" value="SHJ05872.1"/>
    <property type="molecule type" value="Genomic_DNA"/>
</dbReference>
<dbReference type="Proteomes" id="UP000324781">
    <property type="component" value="Unassembled WGS sequence"/>
</dbReference>
<dbReference type="Pfam" id="PF01494">
    <property type="entry name" value="FAD_binding_3"/>
    <property type="match status" value="1"/>
</dbReference>
<dbReference type="NCBIfam" id="NF008519">
    <property type="entry name" value="PRK11445.1"/>
    <property type="match status" value="1"/>
</dbReference>
<dbReference type="InterPro" id="IPR050407">
    <property type="entry name" value="Geranylgeranyl_reductase"/>
</dbReference>
<dbReference type="PANTHER" id="PTHR42685:SF22">
    <property type="entry name" value="CONDITIONED MEDIUM FACTOR RECEPTOR 1"/>
    <property type="match status" value="1"/>
</dbReference>
<name>A0A1M6G7I0_9FIRM</name>
<evidence type="ECO:0000313" key="2">
    <source>
        <dbReference type="EMBL" id="SHJ05872.1"/>
    </source>
</evidence>
<dbReference type="InterPro" id="IPR002938">
    <property type="entry name" value="FAD-bd"/>
</dbReference>
<keyword evidence="3" id="KW-1185">Reference proteome</keyword>
<dbReference type="AlphaFoldDB" id="A0A1M6G7I0"/>
<protein>
    <submittedName>
        <fullName evidence="2">Dehydrogenase (Flavoprotein)</fullName>
    </submittedName>
</protein>